<dbReference type="Pfam" id="PF00300">
    <property type="entry name" value="His_Phos_1"/>
    <property type="match status" value="1"/>
</dbReference>
<gene>
    <name evidence="3" type="ORF">BT96DRAFT_923297</name>
</gene>
<feature type="binding site" evidence="2">
    <location>
        <begin position="9"/>
        <end position="16"/>
    </location>
    <ligand>
        <name>substrate</name>
    </ligand>
</feature>
<dbReference type="OrthoDB" id="354304at2759"/>
<dbReference type="InterPro" id="IPR029033">
    <property type="entry name" value="His_PPase_superfam"/>
</dbReference>
<dbReference type="GO" id="GO:0043456">
    <property type="term" value="P:regulation of pentose-phosphate shunt"/>
    <property type="evidence" value="ECO:0007669"/>
    <property type="project" value="TreeGrafter"/>
</dbReference>
<name>A0A6A4HCG5_9AGAR</name>
<sequence>MTLTVTFVRHGESFDNLRENWAGWKDAPLSDLDEMLQQATAVGEYFASTKFDAIYASTLLRANATEPFPSFIVTPKIREQHFGEAEGKPWTYSPPEHSTLEELFAKGIYPVLFERDEKFPGAESLNDLAARADEAITECIVPHLRFGKDHHIALVSHGLCISELIAALLRLDPDSRRDISYKGLLNTAWTRVTVSIKGDAAYSEGVLLDVQVTHVNVSDHLKNIAITSDASQNSEARKFFGGGGEIADAAQSEERNRL</sequence>
<organism evidence="3 4">
    <name type="scientific">Gymnopus androsaceus JB14</name>
    <dbReference type="NCBI Taxonomy" id="1447944"/>
    <lineage>
        <taxon>Eukaryota</taxon>
        <taxon>Fungi</taxon>
        <taxon>Dikarya</taxon>
        <taxon>Basidiomycota</taxon>
        <taxon>Agaricomycotina</taxon>
        <taxon>Agaricomycetes</taxon>
        <taxon>Agaricomycetidae</taxon>
        <taxon>Agaricales</taxon>
        <taxon>Marasmiineae</taxon>
        <taxon>Omphalotaceae</taxon>
        <taxon>Gymnopus</taxon>
    </lineage>
</organism>
<dbReference type="InterPro" id="IPR013078">
    <property type="entry name" value="His_Pase_superF_clade-1"/>
</dbReference>
<dbReference type="Gene3D" id="3.40.50.1240">
    <property type="entry name" value="Phosphoglycerate mutase-like"/>
    <property type="match status" value="1"/>
</dbReference>
<dbReference type="SMART" id="SM00855">
    <property type="entry name" value="PGAM"/>
    <property type="match status" value="1"/>
</dbReference>
<dbReference type="GO" id="GO:0004331">
    <property type="term" value="F:fructose-2,6-bisphosphate 2-phosphatase activity"/>
    <property type="evidence" value="ECO:0007669"/>
    <property type="project" value="TreeGrafter"/>
</dbReference>
<dbReference type="AlphaFoldDB" id="A0A6A4HCG5"/>
<dbReference type="SUPFAM" id="SSF53254">
    <property type="entry name" value="Phosphoglycerate mutase-like"/>
    <property type="match status" value="1"/>
</dbReference>
<dbReference type="InterPro" id="IPR051695">
    <property type="entry name" value="Phosphoglycerate_Mutase"/>
</dbReference>
<evidence type="ECO:0000313" key="3">
    <source>
        <dbReference type="EMBL" id="KAE9394785.1"/>
    </source>
</evidence>
<dbReference type="PANTHER" id="PTHR46517:SF1">
    <property type="entry name" value="FRUCTOSE-2,6-BISPHOSPHATASE TIGAR"/>
    <property type="match status" value="1"/>
</dbReference>
<protein>
    <submittedName>
        <fullName evidence="3">Phosphoglycerate mutase-like protein</fullName>
    </submittedName>
</protein>
<accession>A0A6A4HCG5</accession>
<evidence type="ECO:0000256" key="2">
    <source>
        <dbReference type="PIRSR" id="PIRSR613078-2"/>
    </source>
</evidence>
<evidence type="ECO:0000256" key="1">
    <source>
        <dbReference type="ARBA" id="ARBA00022801"/>
    </source>
</evidence>
<dbReference type="EMBL" id="ML769543">
    <property type="protein sequence ID" value="KAE9394785.1"/>
    <property type="molecule type" value="Genomic_DNA"/>
</dbReference>
<dbReference type="PANTHER" id="PTHR46517">
    <property type="entry name" value="FRUCTOSE-2,6-BISPHOSPHATASE TIGAR"/>
    <property type="match status" value="1"/>
</dbReference>
<evidence type="ECO:0000313" key="4">
    <source>
        <dbReference type="Proteomes" id="UP000799118"/>
    </source>
</evidence>
<reference evidence="3" key="1">
    <citation type="journal article" date="2019" name="Environ. Microbiol.">
        <title>Fungal ecological strategies reflected in gene transcription - a case study of two litter decomposers.</title>
        <authorList>
            <person name="Barbi F."/>
            <person name="Kohler A."/>
            <person name="Barry K."/>
            <person name="Baskaran P."/>
            <person name="Daum C."/>
            <person name="Fauchery L."/>
            <person name="Ihrmark K."/>
            <person name="Kuo A."/>
            <person name="LaButti K."/>
            <person name="Lipzen A."/>
            <person name="Morin E."/>
            <person name="Grigoriev I.V."/>
            <person name="Henrissat B."/>
            <person name="Lindahl B."/>
            <person name="Martin F."/>
        </authorList>
    </citation>
    <scope>NUCLEOTIDE SEQUENCE</scope>
    <source>
        <strain evidence="3">JB14</strain>
    </source>
</reference>
<keyword evidence="1" id="KW-0378">Hydrolase</keyword>
<dbReference type="CDD" id="cd07067">
    <property type="entry name" value="HP_PGM_like"/>
    <property type="match status" value="1"/>
</dbReference>
<dbReference type="Proteomes" id="UP000799118">
    <property type="component" value="Unassembled WGS sequence"/>
</dbReference>
<dbReference type="GO" id="GO:0005829">
    <property type="term" value="C:cytosol"/>
    <property type="evidence" value="ECO:0007669"/>
    <property type="project" value="TreeGrafter"/>
</dbReference>
<keyword evidence="4" id="KW-1185">Reference proteome</keyword>
<feature type="binding site" evidence="2">
    <location>
        <position position="61"/>
    </location>
    <ligand>
        <name>substrate</name>
    </ligand>
</feature>
<proteinExistence type="predicted"/>
<dbReference type="GO" id="GO:0045820">
    <property type="term" value="P:negative regulation of glycolytic process"/>
    <property type="evidence" value="ECO:0007669"/>
    <property type="project" value="TreeGrafter"/>
</dbReference>